<reference evidence="1" key="2">
    <citation type="journal article" date="2015" name="Data Brief">
        <title>Shoot transcriptome of the giant reed, Arundo donax.</title>
        <authorList>
            <person name="Barrero R.A."/>
            <person name="Guerrero F.D."/>
            <person name="Moolhuijzen P."/>
            <person name="Goolsby J.A."/>
            <person name="Tidwell J."/>
            <person name="Bellgard S.E."/>
            <person name="Bellgard M.I."/>
        </authorList>
    </citation>
    <scope>NUCLEOTIDE SEQUENCE</scope>
    <source>
        <tissue evidence="1">Shoot tissue taken approximately 20 cm above the soil surface</tissue>
    </source>
</reference>
<organism evidence="1">
    <name type="scientific">Arundo donax</name>
    <name type="common">Giant reed</name>
    <name type="synonym">Donax arundinaceus</name>
    <dbReference type="NCBI Taxonomy" id="35708"/>
    <lineage>
        <taxon>Eukaryota</taxon>
        <taxon>Viridiplantae</taxon>
        <taxon>Streptophyta</taxon>
        <taxon>Embryophyta</taxon>
        <taxon>Tracheophyta</taxon>
        <taxon>Spermatophyta</taxon>
        <taxon>Magnoliopsida</taxon>
        <taxon>Liliopsida</taxon>
        <taxon>Poales</taxon>
        <taxon>Poaceae</taxon>
        <taxon>PACMAD clade</taxon>
        <taxon>Arundinoideae</taxon>
        <taxon>Arundineae</taxon>
        <taxon>Arundo</taxon>
    </lineage>
</organism>
<reference evidence="1" key="1">
    <citation type="submission" date="2014-09" db="EMBL/GenBank/DDBJ databases">
        <authorList>
            <person name="Magalhaes I.L.F."/>
            <person name="Oliveira U."/>
            <person name="Santos F.R."/>
            <person name="Vidigal T.H.D.A."/>
            <person name="Brescovit A.D."/>
            <person name="Santos A.J."/>
        </authorList>
    </citation>
    <scope>NUCLEOTIDE SEQUENCE</scope>
    <source>
        <tissue evidence="1">Shoot tissue taken approximately 20 cm above the soil surface</tissue>
    </source>
</reference>
<name>A0A0A9F2H7_ARUDO</name>
<evidence type="ECO:0000313" key="1">
    <source>
        <dbReference type="EMBL" id="JAE05419.1"/>
    </source>
</evidence>
<sequence length="47" mass="5587">MVMMLPQTLTHPARQMRVITWFIWVKSRNLFLWLSSPLDTIAVSKKN</sequence>
<protein>
    <submittedName>
        <fullName evidence="1">Uncharacterized protein</fullName>
    </submittedName>
</protein>
<dbReference type="EMBL" id="GBRH01192477">
    <property type="protein sequence ID" value="JAE05419.1"/>
    <property type="molecule type" value="Transcribed_RNA"/>
</dbReference>
<dbReference type="AlphaFoldDB" id="A0A0A9F2H7"/>
<accession>A0A0A9F2H7</accession>
<proteinExistence type="predicted"/>